<dbReference type="Pfam" id="PF21374">
    <property type="entry name" value="WsaF_N"/>
    <property type="match status" value="1"/>
</dbReference>
<organism evidence="3 4">
    <name type="scientific">Rhodanobacter humi</name>
    <dbReference type="NCBI Taxonomy" id="1888173"/>
    <lineage>
        <taxon>Bacteria</taxon>
        <taxon>Pseudomonadati</taxon>
        <taxon>Pseudomonadota</taxon>
        <taxon>Gammaproteobacteria</taxon>
        <taxon>Lysobacterales</taxon>
        <taxon>Rhodanobacteraceae</taxon>
        <taxon>Rhodanobacter</taxon>
    </lineage>
</organism>
<gene>
    <name evidence="3" type="ORF">AB7878_12615</name>
</gene>
<dbReference type="Gene3D" id="3.40.50.11090">
    <property type="match status" value="1"/>
</dbReference>
<dbReference type="Pfam" id="PF22772">
    <property type="entry name" value="WsaF_C"/>
    <property type="match status" value="1"/>
</dbReference>
<reference evidence="3 4" key="1">
    <citation type="submission" date="2024-07" db="EMBL/GenBank/DDBJ databases">
        <title>Molecular mechanisms and environmental adaptations of flagellar loss and biofilm growth of Rhodanobacter under environmental stress.</title>
        <authorList>
            <person name="Chen M."/>
        </authorList>
    </citation>
    <scope>NUCLEOTIDE SEQUENCE [LARGE SCALE GENOMIC DNA]</scope>
    <source>
        <strain evidence="3 4">RS22</strain>
    </source>
</reference>
<dbReference type="Gene3D" id="3.40.50.2000">
    <property type="entry name" value="Glycogen Phosphorylase B"/>
    <property type="match status" value="1"/>
</dbReference>
<dbReference type="Proteomes" id="UP001562159">
    <property type="component" value="Unassembled WGS sequence"/>
</dbReference>
<evidence type="ECO:0008006" key="5">
    <source>
        <dbReference type="Google" id="ProtNLM"/>
    </source>
</evidence>
<dbReference type="InterPro" id="IPR048510">
    <property type="entry name" value="WsaF_N"/>
</dbReference>
<dbReference type="InterPro" id="IPR055050">
    <property type="entry name" value="WsaF_C"/>
</dbReference>
<name>A0ABV4AUX5_9GAMM</name>
<accession>A0ABV4AUX5</accession>
<evidence type="ECO:0000259" key="2">
    <source>
        <dbReference type="Pfam" id="PF22772"/>
    </source>
</evidence>
<protein>
    <recommendedName>
        <fullName evidence="5">Glycosyl transferase family 1</fullName>
    </recommendedName>
</protein>
<sequence length="390" mass="42717">MMGVVSASVLVRSRFAAIQPLPIFTAPGPAARLNLVTDSISVGSLFGGVGTAIILASQVASRRGAKLRIVTRTEVADEAAVRQVLDCNDLAFPGNVEFAQVQVGDEAAQLDVCAGDRFLTTSWWTTASTLGSVAPEKVDYLLQEDERMFYPYGDDWIRCQEVLSRTDIRFVINTELLFDHLVASGLGNLRDCARWFEPAFPATLFHMDAEAEARPEGGKRRLFFYARPNNARNLFFRGIEALDRAVAEGVVDPEQWEIVLVGKDVPKIQLGGVVEPTVLPTMNWREYGKFIRGVDLGFCLMSTPHPSYPPLDLAASGAVVLTNRFGLKTDLSGYSTSILCSDLGVTELLQGLREGVRRAGDAAARRDAYARSQMPRSWVDTMATCVEFLG</sequence>
<evidence type="ECO:0000313" key="3">
    <source>
        <dbReference type="EMBL" id="MEY2183261.1"/>
    </source>
</evidence>
<evidence type="ECO:0000259" key="1">
    <source>
        <dbReference type="Pfam" id="PF21374"/>
    </source>
</evidence>
<dbReference type="EMBL" id="JBGBPY010000001">
    <property type="protein sequence ID" value="MEY2183261.1"/>
    <property type="molecule type" value="Genomic_DNA"/>
</dbReference>
<keyword evidence="4" id="KW-1185">Reference proteome</keyword>
<comment type="caution">
    <text evidence="3">The sequence shown here is derived from an EMBL/GenBank/DDBJ whole genome shotgun (WGS) entry which is preliminary data.</text>
</comment>
<proteinExistence type="predicted"/>
<feature type="domain" description="WsaF C-terminal" evidence="2">
    <location>
        <begin position="220"/>
        <end position="352"/>
    </location>
</feature>
<evidence type="ECO:0000313" key="4">
    <source>
        <dbReference type="Proteomes" id="UP001562159"/>
    </source>
</evidence>
<feature type="domain" description="WsaF N-terminal" evidence="1">
    <location>
        <begin position="32"/>
        <end position="160"/>
    </location>
</feature>